<accession>A0ACC0BVR2</accession>
<dbReference type="Proteomes" id="UP001060085">
    <property type="component" value="Linkage Group LG02"/>
</dbReference>
<reference evidence="2" key="1">
    <citation type="journal article" date="2023" name="Nat. Plants">
        <title>Single-cell RNA sequencing provides a high-resolution roadmap for understanding the multicellular compartmentation of specialized metabolism.</title>
        <authorList>
            <person name="Sun S."/>
            <person name="Shen X."/>
            <person name="Li Y."/>
            <person name="Li Y."/>
            <person name="Wang S."/>
            <person name="Li R."/>
            <person name="Zhang H."/>
            <person name="Shen G."/>
            <person name="Guo B."/>
            <person name="Wei J."/>
            <person name="Xu J."/>
            <person name="St-Pierre B."/>
            <person name="Chen S."/>
            <person name="Sun C."/>
        </authorList>
    </citation>
    <scope>NUCLEOTIDE SEQUENCE [LARGE SCALE GENOMIC DNA]</scope>
</reference>
<dbReference type="EMBL" id="CM044702">
    <property type="protein sequence ID" value="KAI5676774.1"/>
    <property type="molecule type" value="Genomic_DNA"/>
</dbReference>
<name>A0ACC0BVR2_CATRO</name>
<proteinExistence type="predicted"/>
<evidence type="ECO:0000313" key="1">
    <source>
        <dbReference type="EMBL" id="KAI5676774.1"/>
    </source>
</evidence>
<keyword evidence="2" id="KW-1185">Reference proteome</keyword>
<protein>
    <submittedName>
        <fullName evidence="1">Uncharacterized protein</fullName>
    </submittedName>
</protein>
<organism evidence="1 2">
    <name type="scientific">Catharanthus roseus</name>
    <name type="common">Madagascar periwinkle</name>
    <name type="synonym">Vinca rosea</name>
    <dbReference type="NCBI Taxonomy" id="4058"/>
    <lineage>
        <taxon>Eukaryota</taxon>
        <taxon>Viridiplantae</taxon>
        <taxon>Streptophyta</taxon>
        <taxon>Embryophyta</taxon>
        <taxon>Tracheophyta</taxon>
        <taxon>Spermatophyta</taxon>
        <taxon>Magnoliopsida</taxon>
        <taxon>eudicotyledons</taxon>
        <taxon>Gunneridae</taxon>
        <taxon>Pentapetalae</taxon>
        <taxon>asterids</taxon>
        <taxon>lamiids</taxon>
        <taxon>Gentianales</taxon>
        <taxon>Apocynaceae</taxon>
        <taxon>Rauvolfioideae</taxon>
        <taxon>Vinceae</taxon>
        <taxon>Catharanthinae</taxon>
        <taxon>Catharanthus</taxon>
    </lineage>
</organism>
<gene>
    <name evidence="1" type="ORF">M9H77_07724</name>
</gene>
<evidence type="ECO:0000313" key="2">
    <source>
        <dbReference type="Proteomes" id="UP001060085"/>
    </source>
</evidence>
<sequence>MNTKDIERKERVEIKETGVEKEEGIVERLRVFYSNFSLSRESEKDERSEEKERELEMSLVAYTSHVCIFGELCAISLDGNLFLLVPCMLKCLTPCVSLENQLVPNVFNCLSFHASFVNHLLPSEAKLDLLCFEHENLHDDYFMEPKVVESCFATSNQLASLSSEQIEFPLDEHEPSNLVESLKTLFGDAHGFQFYHSHFKKFSLKDDLENKMRVGFEKLKASPCAFVKTMLEKESFEQIWKDFVDKHTYYHIPFKDWCWKLGISFVCFQKNSCTSSLSHEIDSSLFYHKPFKELVWKNDISLTLSWKNSCALFLKYEFEATWLYHLHFKEFLKNMIFKEEYRKFWTLESSMSASPLLNLDVVEFEKHKVHSSIINALVFIWNIYFHYHYPFKEEHFQILEFNALLQIFVKVKSFFHHSPYKGLDIGTHFEESTRMFPRHFILNVFTQLFERTLLQNFFFLALASTQNLSFPFHHHFKDDFKDITKVLELQDFHGFNCVVF</sequence>
<comment type="caution">
    <text evidence="1">The sequence shown here is derived from an EMBL/GenBank/DDBJ whole genome shotgun (WGS) entry which is preliminary data.</text>
</comment>